<keyword evidence="2 5" id="KW-0812">Transmembrane</keyword>
<dbReference type="CDD" id="cd13961">
    <property type="entry name" value="PT_UbiA_DGGGPS"/>
    <property type="match status" value="1"/>
</dbReference>
<evidence type="ECO:0000256" key="3">
    <source>
        <dbReference type="ARBA" id="ARBA00022989"/>
    </source>
</evidence>
<keyword evidence="4 5" id="KW-0472">Membrane</keyword>
<dbReference type="Proteomes" id="UP000789941">
    <property type="component" value="Unassembled WGS sequence"/>
</dbReference>
<comment type="caution">
    <text evidence="6">The sequence shown here is derived from an EMBL/GenBank/DDBJ whole genome shotgun (WGS) entry which is preliminary data.</text>
</comment>
<gene>
    <name evidence="6" type="ORF">LFW2832_00295</name>
</gene>
<dbReference type="Gene3D" id="1.10.357.140">
    <property type="entry name" value="UbiA prenyltransferase"/>
    <property type="match status" value="1"/>
</dbReference>
<proteinExistence type="predicted"/>
<dbReference type="GO" id="GO:0005886">
    <property type="term" value="C:plasma membrane"/>
    <property type="evidence" value="ECO:0007669"/>
    <property type="project" value="UniProtKB-SubCell"/>
</dbReference>
<dbReference type="GO" id="GO:0047295">
    <property type="term" value="F:geranylgeranylglycerol-phosphate geranylgeranyltransferase activity"/>
    <property type="evidence" value="ECO:0007669"/>
    <property type="project" value="UniProtKB-EC"/>
</dbReference>
<organism evidence="6 7">
    <name type="scientific">Candidatus Bilamarchaeum dharawalense</name>
    <dbReference type="NCBI Taxonomy" id="2885759"/>
    <lineage>
        <taxon>Archaea</taxon>
        <taxon>Candidatus Micrarchaeota</taxon>
        <taxon>Candidatus Micrarchaeia</taxon>
        <taxon>Candidatus Anstonellales</taxon>
        <taxon>Candidatus Bilamarchaeaceae</taxon>
        <taxon>Candidatus Bilamarchaeum</taxon>
    </lineage>
</organism>
<evidence type="ECO:0000313" key="7">
    <source>
        <dbReference type="Proteomes" id="UP000789941"/>
    </source>
</evidence>
<feature type="transmembrane region" description="Helical" evidence="5">
    <location>
        <begin position="39"/>
        <end position="61"/>
    </location>
</feature>
<evidence type="ECO:0000256" key="5">
    <source>
        <dbReference type="SAM" id="Phobius"/>
    </source>
</evidence>
<accession>A0A5E4LTG6</accession>
<feature type="transmembrane region" description="Helical" evidence="5">
    <location>
        <begin position="261"/>
        <end position="279"/>
    </location>
</feature>
<name>A0A5E4LTG6_9ARCH</name>
<dbReference type="EC" id="2.5.1.42" evidence="6"/>
<protein>
    <submittedName>
        <fullName evidence="6">Digeranylgeranylglyceryl phosphate synthase</fullName>
        <ecNumber evidence="6">2.5.1.42</ecNumber>
    </submittedName>
</protein>
<dbReference type="EMBL" id="CABMJJ010000007">
    <property type="protein sequence ID" value="VVC03332.1"/>
    <property type="molecule type" value="Genomic_DNA"/>
</dbReference>
<sequence length="280" mass="30816">MFLVELAKLTRFEHALMLAFAVFIAETIVFGSIPIFTPVIILSLLIPILSEMGSFALNDYFDIETDRKNKKKDRPLVNGKISPKFALLFSIICLIGSTAYAFIISNTIFAIVLIFNLAAILYNWKMKDLPLVGNIYIALTMALPFIFGNFVVSNSLTTMAIVLALLGFVAGLAREIIKSVQDMEGDRKARGSKTLPIVIGKKPAMAIAIILYLLFIPLSAAPFLFGLKFNLIAASLIVLADIIIVFICYKTTNNKLKFARDMSLVSFLLGMSGLFLASIL</sequence>
<comment type="subcellular location">
    <subcellularLocation>
        <location evidence="1">Cell membrane</location>
        <topology evidence="1">Multi-pass membrane protein</topology>
    </subcellularLocation>
</comment>
<dbReference type="InterPro" id="IPR044878">
    <property type="entry name" value="UbiA_sf"/>
</dbReference>
<dbReference type="PANTHER" id="PTHR42723:SF1">
    <property type="entry name" value="CHLOROPHYLL SYNTHASE, CHLOROPLASTIC"/>
    <property type="match status" value="1"/>
</dbReference>
<keyword evidence="3 5" id="KW-1133">Transmembrane helix</keyword>
<dbReference type="PANTHER" id="PTHR42723">
    <property type="entry name" value="CHLOROPHYLL SYNTHASE"/>
    <property type="match status" value="1"/>
</dbReference>
<feature type="transmembrane region" description="Helical" evidence="5">
    <location>
        <begin position="108"/>
        <end position="124"/>
    </location>
</feature>
<feature type="transmembrane region" description="Helical" evidence="5">
    <location>
        <begin position="204"/>
        <end position="225"/>
    </location>
</feature>
<feature type="transmembrane region" description="Helical" evidence="5">
    <location>
        <begin position="231"/>
        <end position="249"/>
    </location>
</feature>
<feature type="transmembrane region" description="Helical" evidence="5">
    <location>
        <begin position="158"/>
        <end position="177"/>
    </location>
</feature>
<dbReference type="Gene3D" id="1.20.120.1780">
    <property type="entry name" value="UbiA prenyltransferase"/>
    <property type="match status" value="1"/>
</dbReference>
<feature type="transmembrane region" description="Helical" evidence="5">
    <location>
        <begin position="12"/>
        <end position="33"/>
    </location>
</feature>
<dbReference type="AlphaFoldDB" id="A0A5E4LTG6"/>
<dbReference type="InterPro" id="IPR050475">
    <property type="entry name" value="Prenyltransferase_related"/>
</dbReference>
<reference evidence="6 7" key="1">
    <citation type="submission" date="2019-08" db="EMBL/GenBank/DDBJ databases">
        <authorList>
            <person name="Vazquez-Campos X."/>
        </authorList>
    </citation>
    <scope>NUCLEOTIDE SEQUENCE [LARGE SCALE GENOMIC DNA]</scope>
    <source>
        <strain evidence="6">LFW-283_2</strain>
    </source>
</reference>
<keyword evidence="6" id="KW-0808">Transferase</keyword>
<evidence type="ECO:0000256" key="2">
    <source>
        <dbReference type="ARBA" id="ARBA00022692"/>
    </source>
</evidence>
<feature type="transmembrane region" description="Helical" evidence="5">
    <location>
        <begin position="131"/>
        <end position="152"/>
    </location>
</feature>
<evidence type="ECO:0000256" key="4">
    <source>
        <dbReference type="ARBA" id="ARBA00023136"/>
    </source>
</evidence>
<dbReference type="InterPro" id="IPR000537">
    <property type="entry name" value="UbiA_prenyltransferase"/>
</dbReference>
<feature type="transmembrane region" description="Helical" evidence="5">
    <location>
        <begin position="81"/>
        <end position="102"/>
    </location>
</feature>
<evidence type="ECO:0000313" key="6">
    <source>
        <dbReference type="EMBL" id="VVC03332.1"/>
    </source>
</evidence>
<dbReference type="Pfam" id="PF01040">
    <property type="entry name" value="UbiA"/>
    <property type="match status" value="1"/>
</dbReference>
<evidence type="ECO:0000256" key="1">
    <source>
        <dbReference type="ARBA" id="ARBA00004651"/>
    </source>
</evidence>